<feature type="domain" description="NB-ARC" evidence="4">
    <location>
        <begin position="170"/>
        <end position="244"/>
    </location>
</feature>
<keyword evidence="6" id="KW-1185">Reference proteome</keyword>
<organism evidence="5 6">
    <name type="scientific">Brassica napus</name>
    <name type="common">Rape</name>
    <dbReference type="NCBI Taxonomy" id="3708"/>
    <lineage>
        <taxon>Eukaryota</taxon>
        <taxon>Viridiplantae</taxon>
        <taxon>Streptophyta</taxon>
        <taxon>Embryophyta</taxon>
        <taxon>Tracheophyta</taxon>
        <taxon>Spermatophyta</taxon>
        <taxon>Magnoliopsida</taxon>
        <taxon>eudicotyledons</taxon>
        <taxon>Gunneridae</taxon>
        <taxon>Pentapetalae</taxon>
        <taxon>rosids</taxon>
        <taxon>malvids</taxon>
        <taxon>Brassicales</taxon>
        <taxon>Brassicaceae</taxon>
        <taxon>Brassiceae</taxon>
        <taxon>Brassica</taxon>
    </lineage>
</organism>
<dbReference type="InterPro" id="IPR002182">
    <property type="entry name" value="NB-ARC"/>
</dbReference>
<keyword evidence="2" id="KW-0611">Plant defense</keyword>
<evidence type="ECO:0000313" key="5">
    <source>
        <dbReference type="EMBL" id="CDY57357.1"/>
    </source>
</evidence>
<dbReference type="Gene3D" id="3.40.50.300">
    <property type="entry name" value="P-loop containing nucleotide triphosphate hydrolases"/>
    <property type="match status" value="2"/>
</dbReference>
<dbReference type="PANTHER" id="PTHR33463:SF220">
    <property type="entry name" value="NB-ARC DOMAIN-CONTAINING PROTEIN"/>
    <property type="match status" value="1"/>
</dbReference>
<dbReference type="Gene3D" id="1.10.8.430">
    <property type="entry name" value="Helical domain of apoptotic protease-activating factors"/>
    <property type="match status" value="1"/>
</dbReference>
<protein>
    <submittedName>
        <fullName evidence="5">BnaC08g48650D protein</fullName>
    </submittedName>
</protein>
<dbReference type="Gramene" id="CDY57357">
    <property type="protein sequence ID" value="CDY57357"/>
    <property type="gene ID" value="GSBRNA2T00020889001"/>
</dbReference>
<dbReference type="InterPro" id="IPR027417">
    <property type="entry name" value="P-loop_NTPase"/>
</dbReference>
<dbReference type="Proteomes" id="UP000028999">
    <property type="component" value="Unassembled WGS sequence"/>
</dbReference>
<reference evidence="5 6" key="1">
    <citation type="journal article" date="2014" name="Science">
        <title>Plant genetics. Early allopolyploid evolution in the post-Neolithic Brassica napus oilseed genome.</title>
        <authorList>
            <person name="Chalhoub B."/>
            <person name="Denoeud F."/>
            <person name="Liu S."/>
            <person name="Parkin I.A."/>
            <person name="Tang H."/>
            <person name="Wang X."/>
            <person name="Chiquet J."/>
            <person name="Belcram H."/>
            <person name="Tong C."/>
            <person name="Samans B."/>
            <person name="Correa M."/>
            <person name="Da Silva C."/>
            <person name="Just J."/>
            <person name="Falentin C."/>
            <person name="Koh C.S."/>
            <person name="Le Clainche I."/>
            <person name="Bernard M."/>
            <person name="Bento P."/>
            <person name="Noel B."/>
            <person name="Labadie K."/>
            <person name="Alberti A."/>
            <person name="Charles M."/>
            <person name="Arnaud D."/>
            <person name="Guo H."/>
            <person name="Daviaud C."/>
            <person name="Alamery S."/>
            <person name="Jabbari K."/>
            <person name="Zhao M."/>
            <person name="Edger P.P."/>
            <person name="Chelaifa H."/>
            <person name="Tack D."/>
            <person name="Lassalle G."/>
            <person name="Mestiri I."/>
            <person name="Schnel N."/>
            <person name="Le Paslier M.C."/>
            <person name="Fan G."/>
            <person name="Renault V."/>
            <person name="Bayer P.E."/>
            <person name="Golicz A.A."/>
            <person name="Manoli S."/>
            <person name="Lee T.H."/>
            <person name="Thi V.H."/>
            <person name="Chalabi S."/>
            <person name="Hu Q."/>
            <person name="Fan C."/>
            <person name="Tollenaere R."/>
            <person name="Lu Y."/>
            <person name="Battail C."/>
            <person name="Shen J."/>
            <person name="Sidebottom C.H."/>
            <person name="Wang X."/>
            <person name="Canaguier A."/>
            <person name="Chauveau A."/>
            <person name="Berard A."/>
            <person name="Deniot G."/>
            <person name="Guan M."/>
            <person name="Liu Z."/>
            <person name="Sun F."/>
            <person name="Lim Y.P."/>
            <person name="Lyons E."/>
            <person name="Town C.D."/>
            <person name="Bancroft I."/>
            <person name="Wang X."/>
            <person name="Meng J."/>
            <person name="Ma J."/>
            <person name="Pires J.C."/>
            <person name="King G.J."/>
            <person name="Brunel D."/>
            <person name="Delourme R."/>
            <person name="Renard M."/>
            <person name="Aury J.M."/>
            <person name="Adams K.L."/>
            <person name="Batley J."/>
            <person name="Snowdon R.J."/>
            <person name="Tost J."/>
            <person name="Edwards D."/>
            <person name="Zhou Y."/>
            <person name="Hua W."/>
            <person name="Sharpe A.G."/>
            <person name="Paterson A.H."/>
            <person name="Guan C."/>
            <person name="Wincker P."/>
        </authorList>
    </citation>
    <scope>NUCLEOTIDE SEQUENCE [LARGE SCALE GENOMIC DNA]</scope>
    <source>
        <strain evidence="6">cv. Darmor-bzh</strain>
    </source>
</reference>
<dbReference type="AlphaFoldDB" id="A0A078J4E2"/>
<keyword evidence="3" id="KW-0067">ATP-binding</keyword>
<dbReference type="GO" id="GO:0005524">
    <property type="term" value="F:ATP binding"/>
    <property type="evidence" value="ECO:0007669"/>
    <property type="project" value="UniProtKB-KW"/>
</dbReference>
<dbReference type="GO" id="GO:0006952">
    <property type="term" value="P:defense response"/>
    <property type="evidence" value="ECO:0007669"/>
    <property type="project" value="UniProtKB-KW"/>
</dbReference>
<dbReference type="EMBL" id="LK033568">
    <property type="protein sequence ID" value="CDY57357.1"/>
    <property type="molecule type" value="Genomic_DNA"/>
</dbReference>
<accession>A0A078J4E2</accession>
<dbReference type="STRING" id="3708.A0A078J4E2"/>
<dbReference type="SUPFAM" id="SSF52540">
    <property type="entry name" value="P-loop containing nucleoside triphosphate hydrolases"/>
    <property type="match status" value="1"/>
</dbReference>
<keyword evidence="1" id="KW-0547">Nucleotide-binding</keyword>
<evidence type="ECO:0000256" key="3">
    <source>
        <dbReference type="ARBA" id="ARBA00022840"/>
    </source>
</evidence>
<dbReference type="SUPFAM" id="SSF52058">
    <property type="entry name" value="L domain-like"/>
    <property type="match status" value="1"/>
</dbReference>
<dbReference type="PANTHER" id="PTHR33463">
    <property type="entry name" value="NB-ARC DOMAIN-CONTAINING PROTEIN-RELATED"/>
    <property type="match status" value="1"/>
</dbReference>
<dbReference type="Pfam" id="PF00931">
    <property type="entry name" value="NB-ARC"/>
    <property type="match status" value="1"/>
</dbReference>
<dbReference type="InterPro" id="IPR050905">
    <property type="entry name" value="Plant_NBS-LRR"/>
</dbReference>
<evidence type="ECO:0000259" key="4">
    <source>
        <dbReference type="Pfam" id="PF00931"/>
    </source>
</evidence>
<sequence length="509" mass="57763">MGSCLSVSISCDQLVNQVSQCLSVNESYIYNLSENLAALHKEMEVIKAKRDDVQARVSREEFTGSRQMLAKVQVWLKNVLDIENHFNDLLSTSPAELQSSQGDFDVVTEGVHVSEVEEIPIPPTIVFHETLLEKVWNRLMEDGVGVLGLYGMGGVGKTTLLAQINNSFTKTRKFVLFFDDIWAKINLTIGVPYPNIANGCKVVFTTRSRDVCGRMEVEDLIEVCCLGSDKAWELFQKKVGERTLKIHADIPDLAKQVAGKCFGLPLALVPVLRYWRTVQEWRHAMDGFIDESQGRERAINQELQLLEYLENLTIEVRSGFVLDQLLSSPMLVKCIRKVGINSIGESTKVLTLLATSDLRRLNLTGCTMGKIQIERTTPCFQSLSQVDICVCYRLKDLTWLVFAPNLVDLRVKYSNQLEEIISKINISECPMLRKFPLDSNSVVRFEVFFIEYAEEGWIKEVEWEDEATQLRFLPFCKLSPDPIISPNKSNTHTQSINSVEGNNQLFHYF</sequence>
<evidence type="ECO:0000256" key="1">
    <source>
        <dbReference type="ARBA" id="ARBA00022741"/>
    </source>
</evidence>
<name>A0A078J4E2_BRANA</name>
<dbReference type="OMA" id="EVCIMEC"/>
<dbReference type="PaxDb" id="3708-A0A078J4E2"/>
<proteinExistence type="predicted"/>
<gene>
    <name evidence="5" type="primary">BnaC08g48650D</name>
    <name evidence="5" type="ORF">GSBRNA2T00020889001</name>
</gene>
<evidence type="ECO:0000256" key="2">
    <source>
        <dbReference type="ARBA" id="ARBA00022821"/>
    </source>
</evidence>
<evidence type="ECO:0000313" key="6">
    <source>
        <dbReference type="Proteomes" id="UP000028999"/>
    </source>
</evidence>
<dbReference type="InterPro" id="IPR042197">
    <property type="entry name" value="Apaf_helical"/>
</dbReference>
<dbReference type="GO" id="GO:0043531">
    <property type="term" value="F:ADP binding"/>
    <property type="evidence" value="ECO:0007669"/>
    <property type="project" value="InterPro"/>
</dbReference>